<comment type="caution">
    <text evidence="2">The sequence shown here is derived from an EMBL/GenBank/DDBJ whole genome shotgun (WGS) entry which is preliminary data.</text>
</comment>
<dbReference type="Pfam" id="PF03992">
    <property type="entry name" value="ABM"/>
    <property type="match status" value="1"/>
</dbReference>
<sequence length="100" mass="11227">MITLVNKVTVTGDLAEFERAHSAVAEFMRVQPGARRFQLLRSAEDPTVFVEVAEWESRDHHARALAAPGFYERAGVMRSLAEFERAMYDVVRTEEPSSGA</sequence>
<dbReference type="AlphaFoldDB" id="A0A8J7G5T6"/>
<keyword evidence="3" id="KW-1185">Reference proteome</keyword>
<dbReference type="Proteomes" id="UP000622552">
    <property type="component" value="Unassembled WGS sequence"/>
</dbReference>
<dbReference type="InterPro" id="IPR011008">
    <property type="entry name" value="Dimeric_a/b-barrel"/>
</dbReference>
<dbReference type="Gene3D" id="3.30.70.100">
    <property type="match status" value="1"/>
</dbReference>
<accession>A0A8J7G5T6</accession>
<dbReference type="RefSeq" id="WP_197001470.1">
    <property type="nucleotide sequence ID" value="NZ_BONS01000034.1"/>
</dbReference>
<keyword evidence="2" id="KW-0503">Monooxygenase</keyword>
<dbReference type="InterPro" id="IPR007138">
    <property type="entry name" value="ABM_dom"/>
</dbReference>
<gene>
    <name evidence="2" type="ORF">IW245_000402</name>
</gene>
<dbReference type="GO" id="GO:0004497">
    <property type="term" value="F:monooxygenase activity"/>
    <property type="evidence" value="ECO:0007669"/>
    <property type="project" value="UniProtKB-KW"/>
</dbReference>
<dbReference type="PROSITE" id="PS51725">
    <property type="entry name" value="ABM"/>
    <property type="match status" value="1"/>
</dbReference>
<evidence type="ECO:0000313" key="3">
    <source>
        <dbReference type="Proteomes" id="UP000622552"/>
    </source>
</evidence>
<name>A0A8J7G5T6_9ACTN</name>
<reference evidence="2" key="1">
    <citation type="submission" date="2020-11" db="EMBL/GenBank/DDBJ databases">
        <title>Sequencing the genomes of 1000 actinobacteria strains.</title>
        <authorList>
            <person name="Klenk H.-P."/>
        </authorList>
    </citation>
    <scope>NUCLEOTIDE SEQUENCE</scope>
    <source>
        <strain evidence="2">DSM 45356</strain>
    </source>
</reference>
<dbReference type="SUPFAM" id="SSF54909">
    <property type="entry name" value="Dimeric alpha+beta barrel"/>
    <property type="match status" value="1"/>
</dbReference>
<feature type="domain" description="ABM" evidence="1">
    <location>
        <begin position="2"/>
        <end position="91"/>
    </location>
</feature>
<proteinExistence type="predicted"/>
<dbReference type="EMBL" id="JADOUF010000001">
    <property type="protein sequence ID" value="MBG6134208.1"/>
    <property type="molecule type" value="Genomic_DNA"/>
</dbReference>
<evidence type="ECO:0000313" key="2">
    <source>
        <dbReference type="EMBL" id="MBG6134208.1"/>
    </source>
</evidence>
<evidence type="ECO:0000259" key="1">
    <source>
        <dbReference type="PROSITE" id="PS51725"/>
    </source>
</evidence>
<keyword evidence="2" id="KW-0560">Oxidoreductase</keyword>
<organism evidence="2 3">
    <name type="scientific">Longispora fulva</name>
    <dbReference type="NCBI Taxonomy" id="619741"/>
    <lineage>
        <taxon>Bacteria</taxon>
        <taxon>Bacillati</taxon>
        <taxon>Actinomycetota</taxon>
        <taxon>Actinomycetes</taxon>
        <taxon>Micromonosporales</taxon>
        <taxon>Micromonosporaceae</taxon>
        <taxon>Longispora</taxon>
    </lineage>
</organism>
<protein>
    <submittedName>
        <fullName evidence="2">Heme-degrading monooxygenase HmoA</fullName>
    </submittedName>
</protein>